<gene>
    <name evidence="1" type="ORF">CAG99_09680</name>
</gene>
<name>A0A1W7CWG9_9ACTN</name>
<dbReference type="AlphaFoldDB" id="A0A1W7CWG9"/>
<evidence type="ECO:0000313" key="1">
    <source>
        <dbReference type="EMBL" id="ARQ69095.1"/>
    </source>
</evidence>
<dbReference type="RefSeq" id="WP_086158668.1">
    <property type="nucleotide sequence ID" value="NZ_CP021121.1"/>
</dbReference>
<organism evidence="1 2">
    <name type="scientific">Streptomyces marincola</name>
    <dbReference type="NCBI Taxonomy" id="2878388"/>
    <lineage>
        <taxon>Bacteria</taxon>
        <taxon>Bacillati</taxon>
        <taxon>Actinomycetota</taxon>
        <taxon>Actinomycetes</taxon>
        <taxon>Kitasatosporales</taxon>
        <taxon>Streptomycetaceae</taxon>
        <taxon>Streptomyces</taxon>
    </lineage>
</organism>
<protein>
    <submittedName>
        <fullName evidence="1">Uncharacterized protein</fullName>
    </submittedName>
</protein>
<dbReference type="EMBL" id="CP021121">
    <property type="protein sequence ID" value="ARQ69095.1"/>
    <property type="molecule type" value="Genomic_DNA"/>
</dbReference>
<sequence>MGDGISSLSRIPLDPEVPAEARDMAEEVGRAHAERESAEFGARQVKARDLVSRIQERVRDLFGAEEYARFRHFLWREGIRVRDLMLPPRGLTSDYGELHRERRERADVFLRGQGVAPEELAGILREQHEGLADIFRSPPIGSADAAHPADGDEPGGVAAEPRAFATGPPFSGFQRGFHFANLSGSGFRGDQFVTLVPSSGIVGHQVRLTNDDASDFDFAEAVADTQIAFWFQPGMTGRVSMTIEAQCQLATHSLRTEDEWGWSDSSTNQDNFLMMHVLHPNVPGPSFAGTSHFHWRTDATEEVFRRFVPVGTTVVRRMVGDGVIPAGQFVVVRAGTRTTATSWTNDVVIHSTPDFRWLIRSIAIQMVP</sequence>
<dbReference type="OrthoDB" id="3322158at2"/>
<proteinExistence type="predicted"/>
<dbReference type="KEGG" id="smao:CAG99_09680"/>
<accession>A0A1W7CWG9</accession>
<reference evidence="1 2" key="1">
    <citation type="submission" date="2017-05" db="EMBL/GenBank/DDBJ databases">
        <title>Complete genome sequence of Streptomyces sp. SCSIO 03032 revealed the diverse biosynthetic pathways for its bioactive secondary metabolites.</title>
        <authorList>
            <person name="Ma L."/>
            <person name="Zhu Y."/>
            <person name="Zhang W."/>
            <person name="Zhang G."/>
            <person name="Tian X."/>
            <person name="Zhang S."/>
            <person name="Zhang C."/>
        </authorList>
    </citation>
    <scope>NUCLEOTIDE SEQUENCE [LARGE SCALE GENOMIC DNA]</scope>
    <source>
        <strain evidence="1 2">SCSIO 03032</strain>
    </source>
</reference>
<evidence type="ECO:0000313" key="2">
    <source>
        <dbReference type="Proteomes" id="UP000194218"/>
    </source>
</evidence>
<dbReference type="Proteomes" id="UP000194218">
    <property type="component" value="Chromosome"/>
</dbReference>
<keyword evidence="2" id="KW-1185">Reference proteome</keyword>